<dbReference type="EMBL" id="FOOU01000005">
    <property type="protein sequence ID" value="SFG31276.1"/>
    <property type="molecule type" value="Genomic_DNA"/>
</dbReference>
<keyword evidence="2" id="KW-1185">Reference proteome</keyword>
<dbReference type="OrthoDB" id="6120590at2"/>
<accession>A0A1I2R078</accession>
<gene>
    <name evidence="1" type="ORF">SAMN05216175_105118</name>
</gene>
<dbReference type="Proteomes" id="UP000198623">
    <property type="component" value="Unassembled WGS sequence"/>
</dbReference>
<protein>
    <submittedName>
        <fullName evidence="1">Uncharacterized protein</fullName>
    </submittedName>
</protein>
<dbReference type="RefSeq" id="WP_090727105.1">
    <property type="nucleotide sequence ID" value="NZ_FOOU01000005.1"/>
</dbReference>
<reference evidence="2" key="1">
    <citation type="submission" date="2016-10" db="EMBL/GenBank/DDBJ databases">
        <authorList>
            <person name="Varghese N."/>
            <person name="Submissions S."/>
        </authorList>
    </citation>
    <scope>NUCLEOTIDE SEQUENCE [LARGE SCALE GENOMIC DNA]</scope>
    <source>
        <strain evidence="2">CGMCC 1.10971</strain>
    </source>
</reference>
<sequence>MNNGTESNPLVDAEFFWYSLIEGDQIVLDADYFEDGIKVLHKNKAYEVLAKTEQSISNIAFIVQSDITEQLISVHPFLVENYLISPVKYRHN</sequence>
<name>A0A1I2R078_9GAMM</name>
<proteinExistence type="predicted"/>
<evidence type="ECO:0000313" key="1">
    <source>
        <dbReference type="EMBL" id="SFG31276.1"/>
    </source>
</evidence>
<dbReference type="AlphaFoldDB" id="A0A1I2R078"/>
<evidence type="ECO:0000313" key="2">
    <source>
        <dbReference type="Proteomes" id="UP000198623"/>
    </source>
</evidence>
<dbReference type="STRING" id="1045558.SAMN05216175_105118"/>
<organism evidence="1 2">
    <name type="scientific">Neptunomonas qingdaonensis</name>
    <dbReference type="NCBI Taxonomy" id="1045558"/>
    <lineage>
        <taxon>Bacteria</taxon>
        <taxon>Pseudomonadati</taxon>
        <taxon>Pseudomonadota</taxon>
        <taxon>Gammaproteobacteria</taxon>
        <taxon>Oceanospirillales</taxon>
        <taxon>Oceanospirillaceae</taxon>
        <taxon>Neptunomonas</taxon>
    </lineage>
</organism>